<dbReference type="PRINTS" id="PR00164">
    <property type="entry name" value="ABC2TRNSPORT"/>
</dbReference>
<evidence type="ECO:0000256" key="3">
    <source>
        <dbReference type="ARBA" id="ARBA00022989"/>
    </source>
</evidence>
<dbReference type="Proteomes" id="UP000809587">
    <property type="component" value="Unassembled WGS sequence"/>
</dbReference>
<gene>
    <name evidence="8" type="ORF">JQN84_28825</name>
</gene>
<evidence type="ECO:0000313" key="9">
    <source>
        <dbReference type="Proteomes" id="UP000809587"/>
    </source>
</evidence>
<feature type="transmembrane region" description="Helical" evidence="6">
    <location>
        <begin position="239"/>
        <end position="264"/>
    </location>
</feature>
<evidence type="ECO:0000256" key="1">
    <source>
        <dbReference type="ARBA" id="ARBA00004141"/>
    </source>
</evidence>
<keyword evidence="3 6" id="KW-1133">Transmembrane helix</keyword>
<feature type="transmembrane region" description="Helical" evidence="6">
    <location>
        <begin position="38"/>
        <end position="56"/>
    </location>
</feature>
<protein>
    <recommendedName>
        <fullName evidence="6">Transport permease protein</fullName>
    </recommendedName>
</protein>
<proteinExistence type="inferred from homology"/>
<reference evidence="8 9" key="1">
    <citation type="submission" date="2021-02" db="EMBL/GenBank/DDBJ databases">
        <authorList>
            <person name="Lee D.-H."/>
        </authorList>
    </citation>
    <scope>NUCLEOTIDE SEQUENCE [LARGE SCALE GENOMIC DNA]</scope>
    <source>
        <strain evidence="8 9">MMS20-R2-29</strain>
    </source>
</reference>
<keyword evidence="6" id="KW-0813">Transport</keyword>
<keyword evidence="4 6" id="KW-0472">Membrane</keyword>
<dbReference type="PANTHER" id="PTHR43229">
    <property type="entry name" value="NODULATION PROTEIN J"/>
    <property type="match status" value="1"/>
</dbReference>
<evidence type="ECO:0000256" key="6">
    <source>
        <dbReference type="RuleBase" id="RU361157"/>
    </source>
</evidence>
<keyword evidence="2 6" id="KW-0812">Transmembrane</keyword>
<dbReference type="PANTHER" id="PTHR43229:SF6">
    <property type="entry name" value="ABC-TYPE MULTIDRUG TRANSPORT SYSTEM, PERMEASE COMPONENT"/>
    <property type="match status" value="1"/>
</dbReference>
<keyword evidence="9" id="KW-1185">Reference proteome</keyword>
<name>A0ABS2JJ49_9ACTN</name>
<dbReference type="InterPro" id="IPR000412">
    <property type="entry name" value="ABC_2_transport"/>
</dbReference>
<keyword evidence="5" id="KW-0046">Antibiotic resistance</keyword>
<feature type="domain" description="ABC transmembrane type-2" evidence="7">
    <location>
        <begin position="33"/>
        <end position="267"/>
    </location>
</feature>
<dbReference type="InterPro" id="IPR013525">
    <property type="entry name" value="ABC2_TM"/>
</dbReference>
<accession>A0ABS2JJ49</accession>
<comment type="subcellular location">
    <subcellularLocation>
        <location evidence="6">Cell membrane</location>
        <topology evidence="6">Multi-pass membrane protein</topology>
    </subcellularLocation>
    <subcellularLocation>
        <location evidence="1">Membrane</location>
        <topology evidence="1">Multi-pass membrane protein</topology>
    </subcellularLocation>
</comment>
<feature type="transmembrane region" description="Helical" evidence="6">
    <location>
        <begin position="114"/>
        <end position="143"/>
    </location>
</feature>
<evidence type="ECO:0000256" key="5">
    <source>
        <dbReference type="ARBA" id="ARBA00023251"/>
    </source>
</evidence>
<evidence type="ECO:0000256" key="2">
    <source>
        <dbReference type="ARBA" id="ARBA00022692"/>
    </source>
</evidence>
<dbReference type="EMBL" id="JAFEUO010000010">
    <property type="protein sequence ID" value="MBM7086540.1"/>
    <property type="molecule type" value="Genomic_DNA"/>
</dbReference>
<evidence type="ECO:0000313" key="8">
    <source>
        <dbReference type="EMBL" id="MBM7086540.1"/>
    </source>
</evidence>
<sequence>MSTGATAATTGGALRRIAAVVVRHWYVTRRSPHRFLEIGVWPVFDMLLYGSIAMYVRSAGGDAAGRTALSVVAGIVMWHVVYQSQIAVSASFFEEIYARQLPSLLTTPLRPVEWVAGAALQGLIRVGVGIAAVSVAAALMFGFDLSDSGGAIVPVMALLLLTGWAIALIVMGVVMILGSGTETLAFTVLFIVLPLSGAFYPVSVLPAVVRPVSAVLPTTYTFGAARAVATGDPSPWGEIGVAALATTALAVAALAFATFSLWVFQRRGFVSRYQ</sequence>
<dbReference type="Pfam" id="PF01061">
    <property type="entry name" value="ABC2_membrane"/>
    <property type="match status" value="1"/>
</dbReference>
<dbReference type="InterPro" id="IPR047817">
    <property type="entry name" value="ABC2_TM_bact-type"/>
</dbReference>
<dbReference type="InterPro" id="IPR051784">
    <property type="entry name" value="Nod_factor_ABC_transporter"/>
</dbReference>
<dbReference type="PROSITE" id="PS51012">
    <property type="entry name" value="ABC_TM2"/>
    <property type="match status" value="1"/>
</dbReference>
<feature type="transmembrane region" description="Helical" evidence="6">
    <location>
        <begin position="155"/>
        <end position="177"/>
    </location>
</feature>
<keyword evidence="6" id="KW-1003">Cell membrane</keyword>
<feature type="transmembrane region" description="Helical" evidence="6">
    <location>
        <begin position="184"/>
        <end position="202"/>
    </location>
</feature>
<dbReference type="PIRSF" id="PIRSF006648">
    <property type="entry name" value="DrrB"/>
    <property type="match status" value="1"/>
</dbReference>
<evidence type="ECO:0000259" key="7">
    <source>
        <dbReference type="PROSITE" id="PS51012"/>
    </source>
</evidence>
<comment type="similarity">
    <text evidence="6">Belongs to the ABC-2 integral membrane protein family.</text>
</comment>
<dbReference type="RefSeq" id="WP_204961735.1">
    <property type="nucleotide sequence ID" value="NZ_JAFEUO010000010.1"/>
</dbReference>
<comment type="caution">
    <text evidence="8">The sequence shown here is derived from an EMBL/GenBank/DDBJ whole genome shotgun (WGS) entry which is preliminary data.</text>
</comment>
<organism evidence="8 9">
    <name type="scientific">Micromonospora humidisoli</name>
    <dbReference type="NCBI Taxonomy" id="2807622"/>
    <lineage>
        <taxon>Bacteria</taxon>
        <taxon>Bacillati</taxon>
        <taxon>Actinomycetota</taxon>
        <taxon>Actinomycetes</taxon>
        <taxon>Micromonosporales</taxon>
        <taxon>Micromonosporaceae</taxon>
        <taxon>Micromonospora</taxon>
    </lineage>
</organism>
<evidence type="ECO:0000256" key="4">
    <source>
        <dbReference type="ARBA" id="ARBA00023136"/>
    </source>
</evidence>
<feature type="transmembrane region" description="Helical" evidence="6">
    <location>
        <begin position="68"/>
        <end position="93"/>
    </location>
</feature>